<dbReference type="HOGENOM" id="CLU_1466410_0_0_9"/>
<reference evidence="1 2" key="2">
    <citation type="submission" date="2010-03" db="EMBL/GenBank/DDBJ databases">
        <authorList>
            <person name="Pajon A."/>
        </authorList>
    </citation>
    <scope>NUCLEOTIDE SEQUENCE [LARGE SCALE GENOMIC DNA]</scope>
    <source>
        <strain evidence="1 2">GD/7</strain>
    </source>
</reference>
<dbReference type="AlphaFoldDB" id="D4J997"/>
<dbReference type="RefSeq" id="WP_015514486.1">
    <property type="nucleotide sequence ID" value="NC_021009.1"/>
</dbReference>
<sequence>MKKLKTVHDLGDDLLAQMKAKDLCPNDLLDYAVVYPQQEKIYNDEFDLVGDLNYGSNEGIYLDVYIRGDFSDKPGKNVRKPVLTFKTLRQDDEALYEMAKLQASCMIAFRSYMYKNASDYERRGFKCAKQTNGSGSICRAVIFCESKEKAKLLKKQGYTVTELLTGKKL</sequence>
<organism evidence="1 2">
    <name type="scientific">Coprococcus catus GD/7</name>
    <dbReference type="NCBI Taxonomy" id="717962"/>
    <lineage>
        <taxon>Bacteria</taxon>
        <taxon>Bacillati</taxon>
        <taxon>Bacillota</taxon>
        <taxon>Clostridia</taxon>
        <taxon>Lachnospirales</taxon>
        <taxon>Lachnospiraceae</taxon>
        <taxon>Coprococcus</taxon>
    </lineage>
</organism>
<evidence type="ECO:0000313" key="1">
    <source>
        <dbReference type="EMBL" id="CBK80918.1"/>
    </source>
</evidence>
<evidence type="ECO:0000313" key="2">
    <source>
        <dbReference type="Proteomes" id="UP000008798"/>
    </source>
</evidence>
<name>D4J997_9FIRM</name>
<protein>
    <submittedName>
        <fullName evidence="1">Uncharacterized protein</fullName>
    </submittedName>
</protein>
<dbReference type="STRING" id="717962.CC1_22300"/>
<dbReference type="PATRIC" id="fig|717962.3.peg.2135"/>
<dbReference type="KEGG" id="cct:CC1_22300"/>
<dbReference type="Proteomes" id="UP000008798">
    <property type="component" value="Chromosome"/>
</dbReference>
<proteinExistence type="predicted"/>
<accession>D4J997</accession>
<gene>
    <name evidence="1" type="ORF">CC1_22300</name>
</gene>
<reference evidence="1 2" key="1">
    <citation type="submission" date="2010-03" db="EMBL/GenBank/DDBJ databases">
        <title>The genome sequence of Coprococcus catus GD/7.</title>
        <authorList>
            <consortium name="metaHIT consortium -- http://www.metahit.eu/"/>
            <person name="Pajon A."/>
            <person name="Turner K."/>
            <person name="Parkhill J."/>
            <person name="Duncan S."/>
            <person name="Flint H."/>
        </authorList>
    </citation>
    <scope>NUCLEOTIDE SEQUENCE [LARGE SCALE GENOMIC DNA]</scope>
    <source>
        <strain evidence="1 2">GD/7</strain>
    </source>
</reference>
<dbReference type="EMBL" id="FP929038">
    <property type="protein sequence ID" value="CBK80918.1"/>
    <property type="molecule type" value="Genomic_DNA"/>
</dbReference>